<sequence>MVMTLRAVPSALKYASVPAASVATQMASTDSNNSFRFMWLLLSCLWSASIGRTEKVVDRSGQTGAAAVTAALVWPGL</sequence>
<dbReference type="AlphaFoldDB" id="A0A810Q8S1"/>
<dbReference type="Proteomes" id="UP000681035">
    <property type="component" value="Chromosome"/>
</dbReference>
<feature type="signal peptide" evidence="1">
    <location>
        <begin position="1"/>
        <end position="19"/>
    </location>
</feature>
<evidence type="ECO:0008006" key="4">
    <source>
        <dbReference type="Google" id="ProtNLM"/>
    </source>
</evidence>
<keyword evidence="3" id="KW-1185">Reference proteome</keyword>
<protein>
    <recommendedName>
        <fullName evidence="4">Secreted protein</fullName>
    </recommendedName>
</protein>
<name>A0A810Q8S1_9FIRM</name>
<evidence type="ECO:0000313" key="3">
    <source>
        <dbReference type="Proteomes" id="UP000681035"/>
    </source>
</evidence>
<dbReference type="EMBL" id="AP023418">
    <property type="protein sequence ID" value="BCK81901.1"/>
    <property type="molecule type" value="Genomic_DNA"/>
</dbReference>
<keyword evidence="1" id="KW-0732">Signal</keyword>
<reference evidence="2" key="1">
    <citation type="submission" date="2020-09" db="EMBL/GenBank/DDBJ databases">
        <title>New species isolated from human feces.</title>
        <authorList>
            <person name="Kitahara M."/>
            <person name="Shigeno Y."/>
            <person name="Shime M."/>
            <person name="Matsumoto Y."/>
            <person name="Nakamura S."/>
            <person name="Motooka D."/>
            <person name="Fukuoka S."/>
            <person name="Nishikawa H."/>
            <person name="Benno Y."/>
        </authorList>
    </citation>
    <scope>NUCLEOTIDE SEQUENCE</scope>
    <source>
        <strain evidence="2">MM50</strain>
    </source>
</reference>
<gene>
    <name evidence="2" type="ORF">MM50RIKEN_16640</name>
</gene>
<evidence type="ECO:0000256" key="1">
    <source>
        <dbReference type="SAM" id="SignalP"/>
    </source>
</evidence>
<organism evidence="2 3">
    <name type="scientific">Vescimonas coprocola</name>
    <dbReference type="NCBI Taxonomy" id="2714355"/>
    <lineage>
        <taxon>Bacteria</taxon>
        <taxon>Bacillati</taxon>
        <taxon>Bacillota</taxon>
        <taxon>Clostridia</taxon>
        <taxon>Eubacteriales</taxon>
        <taxon>Oscillospiraceae</taxon>
        <taxon>Vescimonas</taxon>
    </lineage>
</organism>
<proteinExistence type="predicted"/>
<evidence type="ECO:0000313" key="2">
    <source>
        <dbReference type="EMBL" id="BCK81901.1"/>
    </source>
</evidence>
<accession>A0A810Q8S1</accession>
<feature type="chain" id="PRO_5032644237" description="Secreted protein" evidence="1">
    <location>
        <begin position="20"/>
        <end position="77"/>
    </location>
</feature>
<dbReference type="KEGG" id="vcop:MM50RIKEN_16640"/>